<dbReference type="Proteomes" id="UP001500994">
    <property type="component" value="Unassembled WGS sequence"/>
</dbReference>
<dbReference type="EMBL" id="BAAARK010000021">
    <property type="protein sequence ID" value="GAA2677316.1"/>
    <property type="molecule type" value="Genomic_DNA"/>
</dbReference>
<accession>A0ABN3SHN6</accession>
<protein>
    <submittedName>
        <fullName evidence="1">Uncharacterized protein</fullName>
    </submittedName>
</protein>
<comment type="caution">
    <text evidence="1">The sequence shown here is derived from an EMBL/GenBank/DDBJ whole genome shotgun (WGS) entry which is preliminary data.</text>
</comment>
<evidence type="ECO:0000313" key="2">
    <source>
        <dbReference type="Proteomes" id="UP001500994"/>
    </source>
</evidence>
<keyword evidence="2" id="KW-1185">Reference proteome</keyword>
<gene>
    <name evidence="1" type="ORF">GCM10009864_56160</name>
</gene>
<dbReference type="RefSeq" id="WP_344581077.1">
    <property type="nucleotide sequence ID" value="NZ_BAAARK010000021.1"/>
</dbReference>
<organism evidence="1 2">
    <name type="scientific">Streptomyces lunalinharesii</name>
    <dbReference type="NCBI Taxonomy" id="333384"/>
    <lineage>
        <taxon>Bacteria</taxon>
        <taxon>Bacillati</taxon>
        <taxon>Actinomycetota</taxon>
        <taxon>Actinomycetes</taxon>
        <taxon>Kitasatosporales</taxon>
        <taxon>Streptomycetaceae</taxon>
        <taxon>Streptomyces</taxon>
    </lineage>
</organism>
<proteinExistence type="predicted"/>
<evidence type="ECO:0000313" key="1">
    <source>
        <dbReference type="EMBL" id="GAA2677316.1"/>
    </source>
</evidence>
<sequence>MTRGVGTPGIWCERVVYRSLDADVVASWASLAVGSPAQAARAIGADARRTAGGLTGRARRRVANGLEGGGRVGAIAALHRGEPCGLALNCGGVWVEWSARPVLFLPVVSRTGPRCPKVTEGAVGFSGVVVKTPD</sequence>
<name>A0ABN3SHN6_9ACTN</name>
<reference evidence="1 2" key="1">
    <citation type="journal article" date="2019" name="Int. J. Syst. Evol. Microbiol.">
        <title>The Global Catalogue of Microorganisms (GCM) 10K type strain sequencing project: providing services to taxonomists for standard genome sequencing and annotation.</title>
        <authorList>
            <consortium name="The Broad Institute Genomics Platform"/>
            <consortium name="The Broad Institute Genome Sequencing Center for Infectious Disease"/>
            <person name="Wu L."/>
            <person name="Ma J."/>
        </authorList>
    </citation>
    <scope>NUCLEOTIDE SEQUENCE [LARGE SCALE GENOMIC DNA]</scope>
    <source>
        <strain evidence="1 2">JCM 16374</strain>
    </source>
</reference>